<protein>
    <recommendedName>
        <fullName evidence="6">Exodeoxyribonuclease 7 small subunit</fullName>
        <ecNumber evidence="6">3.1.11.6</ecNumber>
    </recommendedName>
    <alternativeName>
        <fullName evidence="6">Exodeoxyribonuclease VII small subunit</fullName>
        <shortName evidence="6">Exonuclease VII small subunit</shortName>
    </alternativeName>
</protein>
<dbReference type="GO" id="GO:0009318">
    <property type="term" value="C:exodeoxyribonuclease VII complex"/>
    <property type="evidence" value="ECO:0007669"/>
    <property type="project" value="UniProtKB-UniRule"/>
</dbReference>
<keyword evidence="3 6" id="KW-0540">Nuclease</keyword>
<dbReference type="AlphaFoldDB" id="A0ABD7V7P9"/>
<gene>
    <name evidence="6" type="primary">xseB</name>
    <name evidence="8" type="ORF">NCTC8139_03891</name>
</gene>
<dbReference type="GO" id="GO:0008855">
    <property type="term" value="F:exodeoxyribonuclease VII activity"/>
    <property type="evidence" value="ECO:0007669"/>
    <property type="project" value="UniProtKB-UniRule"/>
</dbReference>
<dbReference type="HAMAP" id="MF_00337">
    <property type="entry name" value="Exonuc_7_S"/>
    <property type="match status" value="1"/>
</dbReference>
<evidence type="ECO:0000256" key="5">
    <source>
        <dbReference type="ARBA" id="ARBA00022839"/>
    </source>
</evidence>
<dbReference type="NCBIfam" id="TIGR01280">
    <property type="entry name" value="xseB"/>
    <property type="match status" value="1"/>
</dbReference>
<proteinExistence type="inferred from homology"/>
<keyword evidence="2 6" id="KW-0963">Cytoplasm</keyword>
<dbReference type="InterPro" id="IPR037004">
    <property type="entry name" value="Exonuc_VII_ssu_sf"/>
</dbReference>
<evidence type="ECO:0000256" key="6">
    <source>
        <dbReference type="HAMAP-Rule" id="MF_00337"/>
    </source>
</evidence>
<dbReference type="GO" id="GO:0006308">
    <property type="term" value="P:DNA catabolic process"/>
    <property type="evidence" value="ECO:0007669"/>
    <property type="project" value="UniProtKB-UniRule"/>
</dbReference>
<dbReference type="GO" id="GO:0005737">
    <property type="term" value="C:cytoplasm"/>
    <property type="evidence" value="ECO:0007669"/>
    <property type="project" value="UniProtKB-SubCell"/>
</dbReference>
<comment type="catalytic activity">
    <reaction evidence="6">
        <text>Exonucleolytic cleavage in either 5'- to 3'- or 3'- to 5'-direction to yield nucleoside 5'-phosphates.</text>
        <dbReference type="EC" id="3.1.11.6"/>
    </reaction>
</comment>
<dbReference type="PANTHER" id="PTHR34137:SF1">
    <property type="entry name" value="EXODEOXYRIBONUCLEASE 7 SMALL SUBUNIT"/>
    <property type="match status" value="1"/>
</dbReference>
<feature type="region of interest" description="Disordered" evidence="7">
    <location>
        <begin position="1"/>
        <end position="29"/>
    </location>
</feature>
<comment type="function">
    <text evidence="6">Bidirectionally degrades single-stranded DNA into large acid-insoluble oligonucleotides, which are then degraded further into small acid-soluble oligonucleotides.</text>
</comment>
<evidence type="ECO:0000313" key="8">
    <source>
        <dbReference type="EMBL" id="VFA90308.1"/>
    </source>
</evidence>
<keyword evidence="5 6" id="KW-0269">Exonuclease</keyword>
<comment type="subcellular location">
    <subcellularLocation>
        <location evidence="6">Cytoplasm</location>
    </subcellularLocation>
</comment>
<evidence type="ECO:0000256" key="4">
    <source>
        <dbReference type="ARBA" id="ARBA00022801"/>
    </source>
</evidence>
<dbReference type="PANTHER" id="PTHR34137">
    <property type="entry name" value="EXODEOXYRIBONUCLEASE 7 SMALL SUBUNIT"/>
    <property type="match status" value="1"/>
</dbReference>
<dbReference type="InterPro" id="IPR003761">
    <property type="entry name" value="Exonuc_VII_S"/>
</dbReference>
<evidence type="ECO:0000256" key="3">
    <source>
        <dbReference type="ARBA" id="ARBA00022722"/>
    </source>
</evidence>
<evidence type="ECO:0000256" key="1">
    <source>
        <dbReference type="ARBA" id="ARBA00009998"/>
    </source>
</evidence>
<comment type="similarity">
    <text evidence="1 6">Belongs to the XseB family.</text>
</comment>
<dbReference type="EMBL" id="CAACYD010000007">
    <property type="protein sequence ID" value="VFA90308.1"/>
    <property type="molecule type" value="Genomic_DNA"/>
</dbReference>
<dbReference type="Pfam" id="PF02609">
    <property type="entry name" value="Exonuc_VII_S"/>
    <property type="match status" value="1"/>
</dbReference>
<dbReference type="EC" id="3.1.11.6" evidence="6"/>
<reference evidence="8 9" key="1">
    <citation type="submission" date="2019-02" db="EMBL/GenBank/DDBJ databases">
        <authorList>
            <consortium name="Pathogen Informatics"/>
        </authorList>
    </citation>
    <scope>NUCLEOTIDE SEQUENCE [LARGE SCALE GENOMIC DNA]</scope>
    <source>
        <strain evidence="8 9">3012STDY6756503</strain>
    </source>
</reference>
<name>A0ABD7V7P9_9ACTN</name>
<accession>A0ABD7V7P9</accession>
<evidence type="ECO:0000313" key="9">
    <source>
        <dbReference type="Proteomes" id="UP000360750"/>
    </source>
</evidence>
<comment type="caution">
    <text evidence="8">The sequence shown here is derived from an EMBL/GenBank/DDBJ whole genome shotgun (WGS) entry which is preliminary data.</text>
</comment>
<dbReference type="NCBIfam" id="NF002139">
    <property type="entry name" value="PRK00977.1-3"/>
    <property type="match status" value="1"/>
</dbReference>
<comment type="subunit">
    <text evidence="6">Heterooligomer composed of large and small subunits.</text>
</comment>
<keyword evidence="4 6" id="KW-0378">Hydrolase</keyword>
<evidence type="ECO:0000256" key="2">
    <source>
        <dbReference type="ARBA" id="ARBA00022490"/>
    </source>
</evidence>
<evidence type="ECO:0000256" key="7">
    <source>
        <dbReference type="SAM" id="MobiDB-lite"/>
    </source>
</evidence>
<organism evidence="8 9">
    <name type="scientific">Gordonia paraffinivorans</name>
    <dbReference type="NCBI Taxonomy" id="175628"/>
    <lineage>
        <taxon>Bacteria</taxon>
        <taxon>Bacillati</taxon>
        <taxon>Actinomycetota</taxon>
        <taxon>Actinomycetes</taxon>
        <taxon>Mycobacteriales</taxon>
        <taxon>Gordoniaceae</taxon>
        <taxon>Gordonia</taxon>
    </lineage>
</organism>
<dbReference type="SUPFAM" id="SSF116842">
    <property type="entry name" value="XseB-like"/>
    <property type="match status" value="1"/>
</dbReference>
<sequence length="100" mass="11108">MTDDFDDDFEIDRETGDSDDEESDGQFTPVAELGYEKARDELAEIVGTLEHGGLDLDTSLALWERGEALATRCEEHLRGARERIESTIARKDGAGEDESD</sequence>
<feature type="compositionally biased region" description="Acidic residues" evidence="7">
    <location>
        <begin position="1"/>
        <end position="24"/>
    </location>
</feature>
<dbReference type="Proteomes" id="UP000360750">
    <property type="component" value="Unassembled WGS sequence"/>
</dbReference>
<dbReference type="Gene3D" id="1.10.287.1040">
    <property type="entry name" value="Exonuclease VII, small subunit"/>
    <property type="match status" value="1"/>
</dbReference>